<gene>
    <name evidence="3" type="ORF">LEQ_1155</name>
</gene>
<dbReference type="InterPro" id="IPR016024">
    <property type="entry name" value="ARM-type_fold"/>
</dbReference>
<dbReference type="AlphaFoldDB" id="V7HYY2"/>
<reference evidence="3 4" key="1">
    <citation type="journal article" date="2014" name="Genome Announc.">
        <title>The Genome of the Predominant Equine Lactobacillus Species, Lactobacillus equi, Is Reflective of Its Lifestyle Adaptations to an Herbivorous Host.</title>
        <authorList>
            <person name="O'Donnell M.M."/>
            <person name="Harris H.M."/>
            <person name="O'Toole P.W."/>
            <person name="Ross R.P."/>
        </authorList>
    </citation>
    <scope>NUCLEOTIDE SEQUENCE [LARGE SCALE GENOMIC DNA]</scope>
    <source>
        <strain evidence="3 4">DPC 6820</strain>
    </source>
</reference>
<dbReference type="RefSeq" id="WP_023858696.1">
    <property type="nucleotide sequence ID" value="NZ_AWWH01000011.1"/>
</dbReference>
<evidence type="ECO:0000313" key="4">
    <source>
        <dbReference type="Proteomes" id="UP000018559"/>
    </source>
</evidence>
<protein>
    <recommendedName>
        <fullName evidence="2">Tape measure protein N-terminal domain-containing protein</fullName>
    </recommendedName>
</protein>
<keyword evidence="1" id="KW-0175">Coiled coil</keyword>
<dbReference type="SUPFAM" id="SSF48371">
    <property type="entry name" value="ARM repeat"/>
    <property type="match status" value="1"/>
</dbReference>
<organism evidence="3 4">
    <name type="scientific">Ligilactobacillus equi DPC 6820</name>
    <dbReference type="NCBI Taxonomy" id="1392007"/>
    <lineage>
        <taxon>Bacteria</taxon>
        <taxon>Bacillati</taxon>
        <taxon>Bacillota</taxon>
        <taxon>Bacilli</taxon>
        <taxon>Lactobacillales</taxon>
        <taxon>Lactobacillaceae</taxon>
        <taxon>Ligilactobacillus</taxon>
    </lineage>
</organism>
<name>V7HYY2_9LACO</name>
<dbReference type="Gene3D" id="1.20.120.20">
    <property type="entry name" value="Apolipoprotein"/>
    <property type="match status" value="1"/>
</dbReference>
<proteinExistence type="predicted"/>
<dbReference type="Pfam" id="PF20155">
    <property type="entry name" value="TMP_3"/>
    <property type="match status" value="1"/>
</dbReference>
<dbReference type="Proteomes" id="UP000018559">
    <property type="component" value="Unassembled WGS sequence"/>
</dbReference>
<dbReference type="InterPro" id="IPR013491">
    <property type="entry name" value="Tape_meas_N"/>
</dbReference>
<dbReference type="EMBL" id="AWWH01000011">
    <property type="protein sequence ID" value="ETA75097.1"/>
    <property type="molecule type" value="Genomic_DNA"/>
</dbReference>
<evidence type="ECO:0000256" key="1">
    <source>
        <dbReference type="SAM" id="Coils"/>
    </source>
</evidence>
<accession>V7HYY2</accession>
<dbReference type="CDD" id="cd13402">
    <property type="entry name" value="LT_TF-like"/>
    <property type="match status" value="1"/>
</dbReference>
<dbReference type="NCBIfam" id="TIGR02675">
    <property type="entry name" value="tape_meas_nterm"/>
    <property type="match status" value="1"/>
</dbReference>
<sequence length="1248" mass="135740">MADGSINIDINIPVSKAISDIDDLQKSISKLTDKDIEVKVSQAQAEEKVNDLVQMLSKVPENKRVQLYARAEKAGINSFSELLSALPKEKQTELLAKVEKNQAINWKSYLDELPKEKRTELTAKAEKGEVIDFKKLVDEVPKKEETKLEANTKSAKENINDLSKEVSNIKGKFSSLKEIMLGTFAGNMITNGINAITSSLKGAWEMGMRFNEEQDTMRTVWKSLTTEAPQDGKELVNYINQTAQSSIYAADTINEMAQSMYHVHSNVDETKKWTNSFVALGSTLHLTNDQLSESAEMFSKIMAGGNATAEDINVMINRFPMFGEELQKVTGKSMQEIRKMTASGKLSADTISETLEALGDKYKQGTEEGMTSFMGMGMFIKARSSQLLGEVTQSTFELSKKTRDSITSLLSNDAMDGYAKSISNAISGALTYITKFFSYISNNKWLLDGIFLQLVQLGKVIGGAVWQTFKGVVEGIVDAFGGFKKNDSSPLLQKLLDVLTKLTDHKEEVAKLASNATKVFLAFVAWKKTTQTILGVKKAVEQTSEAIRSIKKATSVLISLAKLSFSSVIASLKSFGAALRPIIALMIGNPIGLTITAIVALGTAFVLAYKYIKPFRDAVNKTWDAIKKLGKDIVVLLEPGFKKVGKLFKDLQKTFEDGMKGLYKLWKVGWDAIVDIVSAITKPLRKVVTKLLDSVGDWISDKWSDIKKNTSKSWENIKDTISDRLEETKSSSTKLAGHIASAVADKWDELHSNSSKIWGNISSTIVRLVQGLKRSLDGIFSSISSAWSNLWSGLGSIFTSIWSGVKGAVRDGMNAVIDFINGGINGVNSVISFFGGKKNTIGTIKKLATGTSAVNERQLAVVNDEKATDYREAIFRANGQVEIPEGRDVLTVLNPGDSVMPAQATKAMFPHYANGVGDWLSAAWNNVKDWAGDTYEAIKGAIANPLGTLQSIFNKSTNNTSGVYRSIADGAGSYLPKVGADWFKKQLEKLKEALSIENVSGDANAWIPVIKQVADRMNVELTSGGLSAILRRINQESGGSATVTNNWDSNAKAGHPSKGLLQYIQPTLSAWAATSRGFGANLSSGADQLAAMFNDSNWLRDISVSGGWGPTGHRRYANGGWANQASIFGEDGLEVAINPSKQTADSLILQAIRARAIADPKGMSAKLNALVERAKIGQISSFRAVQPNIDDSPSQVAKGLNTENNSVSGNVKLNIQLDSKIIAKATYPLQKAMEAREITILQNGGAIY</sequence>
<evidence type="ECO:0000313" key="3">
    <source>
        <dbReference type="EMBL" id="ETA75097.1"/>
    </source>
</evidence>
<dbReference type="PATRIC" id="fig|1392007.3.peg.80"/>
<keyword evidence="4" id="KW-1185">Reference proteome</keyword>
<evidence type="ECO:0000259" key="2">
    <source>
        <dbReference type="Pfam" id="PF20155"/>
    </source>
</evidence>
<feature type="coiled-coil region" evidence="1">
    <location>
        <begin position="145"/>
        <end position="172"/>
    </location>
</feature>
<comment type="caution">
    <text evidence="3">The sequence shown here is derived from an EMBL/GenBank/DDBJ whole genome shotgun (WGS) entry which is preliminary data.</text>
</comment>
<feature type="domain" description="Tape measure protein N-terminal" evidence="2">
    <location>
        <begin position="203"/>
        <end position="391"/>
    </location>
</feature>